<sequence length="45" mass="4834">MCGYLEAGHSRDEATQQVLANDPTFTPWQASGMVNASTAAYCPDQ</sequence>
<accession>A0A0H3A294</accession>
<dbReference type="Pfam" id="PF05305">
    <property type="entry name" value="DUF732"/>
    <property type="match status" value="1"/>
</dbReference>
<gene>
    <name evidence="2" type="ordered locus">MAV_0686</name>
</gene>
<dbReference type="KEGG" id="mav:MAV_0686"/>
<proteinExistence type="predicted"/>
<feature type="domain" description="DUF732" evidence="1">
    <location>
        <begin position="1"/>
        <end position="44"/>
    </location>
</feature>
<reference evidence="2 3" key="1">
    <citation type="submission" date="2006-10" db="EMBL/GenBank/DDBJ databases">
        <authorList>
            <person name="Fleischmann R.D."/>
            <person name="Dodson R.J."/>
            <person name="Haft D.H."/>
            <person name="Merkel J.S."/>
            <person name="Nelson W.C."/>
            <person name="Fraser C.M."/>
        </authorList>
    </citation>
    <scope>NUCLEOTIDE SEQUENCE [LARGE SCALE GENOMIC DNA]</scope>
    <source>
        <strain evidence="2 3">104</strain>
    </source>
</reference>
<name>A0A0H3A294_MYCA1</name>
<dbReference type="EMBL" id="CP000479">
    <property type="protein sequence ID" value="ABK68134.1"/>
    <property type="molecule type" value="Genomic_DNA"/>
</dbReference>
<organism evidence="2 3">
    <name type="scientific">Mycobacterium avium (strain 104)</name>
    <dbReference type="NCBI Taxonomy" id="243243"/>
    <lineage>
        <taxon>Bacteria</taxon>
        <taxon>Bacillati</taxon>
        <taxon>Actinomycetota</taxon>
        <taxon>Actinomycetes</taxon>
        <taxon>Mycobacteriales</taxon>
        <taxon>Mycobacteriaceae</taxon>
        <taxon>Mycobacterium</taxon>
        <taxon>Mycobacterium avium complex (MAC)</taxon>
    </lineage>
</organism>
<evidence type="ECO:0000313" key="3">
    <source>
        <dbReference type="Proteomes" id="UP000001574"/>
    </source>
</evidence>
<dbReference type="InterPro" id="IPR007969">
    <property type="entry name" value="DUF732"/>
</dbReference>
<dbReference type="AlphaFoldDB" id="A0A0H3A294"/>
<evidence type="ECO:0000313" key="2">
    <source>
        <dbReference type="EMBL" id="ABK68134.1"/>
    </source>
</evidence>
<dbReference type="HOGENOM" id="CLU_209769_0_0_11"/>
<protein>
    <recommendedName>
        <fullName evidence="1">DUF732 domain-containing protein</fullName>
    </recommendedName>
</protein>
<dbReference type="Proteomes" id="UP000001574">
    <property type="component" value="Chromosome"/>
</dbReference>
<evidence type="ECO:0000259" key="1">
    <source>
        <dbReference type="Pfam" id="PF05305"/>
    </source>
</evidence>